<dbReference type="InterPro" id="IPR036772">
    <property type="entry name" value="SRCR-like_dom_sf"/>
</dbReference>
<evidence type="ECO:0000313" key="3">
    <source>
        <dbReference type="EMBL" id="KAG2452434.1"/>
    </source>
</evidence>
<organism evidence="3 4">
    <name type="scientific">Chlamydomonas schloesseri</name>
    <dbReference type="NCBI Taxonomy" id="2026947"/>
    <lineage>
        <taxon>Eukaryota</taxon>
        <taxon>Viridiplantae</taxon>
        <taxon>Chlorophyta</taxon>
        <taxon>core chlorophytes</taxon>
        <taxon>Chlorophyceae</taxon>
        <taxon>CS clade</taxon>
        <taxon>Chlamydomonadales</taxon>
        <taxon>Chlamydomonadaceae</taxon>
        <taxon>Chlamydomonas</taxon>
    </lineage>
</organism>
<dbReference type="EMBL" id="JAEHOD010000005">
    <property type="protein sequence ID" value="KAG2452434.1"/>
    <property type="molecule type" value="Genomic_DNA"/>
</dbReference>
<evidence type="ECO:0008006" key="5">
    <source>
        <dbReference type="Google" id="ProtNLM"/>
    </source>
</evidence>
<protein>
    <recommendedName>
        <fullName evidence="5">SRCR domain-containing protein</fullName>
    </recommendedName>
</protein>
<evidence type="ECO:0000313" key="4">
    <source>
        <dbReference type="Proteomes" id="UP000613740"/>
    </source>
</evidence>
<reference evidence="3" key="1">
    <citation type="journal article" date="2020" name="bioRxiv">
        <title>Comparative genomics of Chlamydomonas.</title>
        <authorList>
            <person name="Craig R.J."/>
            <person name="Hasan A.R."/>
            <person name="Ness R.W."/>
            <person name="Keightley P.D."/>
        </authorList>
    </citation>
    <scope>NUCLEOTIDE SEQUENCE</scope>
    <source>
        <strain evidence="3">CCAP 11/173</strain>
    </source>
</reference>
<proteinExistence type="predicted"/>
<evidence type="ECO:0000256" key="2">
    <source>
        <dbReference type="SAM" id="MobiDB-lite"/>
    </source>
</evidence>
<keyword evidence="1" id="KW-1015">Disulfide bond</keyword>
<dbReference type="SUPFAM" id="SSF56487">
    <property type="entry name" value="SRCR-like"/>
    <property type="match status" value="1"/>
</dbReference>
<comment type="caution">
    <text evidence="3">The sequence shown here is derived from an EMBL/GenBank/DDBJ whole genome shotgun (WGS) entry which is preliminary data.</text>
</comment>
<accession>A0A835WS66</accession>
<keyword evidence="4" id="KW-1185">Reference proteome</keyword>
<name>A0A835WS66_9CHLO</name>
<feature type="region of interest" description="Disordered" evidence="2">
    <location>
        <begin position="154"/>
        <end position="175"/>
    </location>
</feature>
<dbReference type="AlphaFoldDB" id="A0A835WS66"/>
<sequence>MPTPSYGDRLPMSVLATTMRPLVWDTEDAAFSGLLKAPGGLGYVLALVKASNGSQMLVPVCDRGWTNDAARVACSLGGFQYGVAVPTGGTTGLGHVQRCRGHDVLKRSAKVAASKPRSISTPEASAFSQAIHQTHTITQAIHQTHTITQAFIQRAQPEPKPKPKPKPKPRGRNCDSQECVFSGAFVMRRCPRQVLQRHGGSGQ</sequence>
<dbReference type="GO" id="GO:0016020">
    <property type="term" value="C:membrane"/>
    <property type="evidence" value="ECO:0007669"/>
    <property type="project" value="InterPro"/>
</dbReference>
<feature type="compositionally biased region" description="Basic residues" evidence="2">
    <location>
        <begin position="162"/>
        <end position="171"/>
    </location>
</feature>
<dbReference type="Proteomes" id="UP000613740">
    <property type="component" value="Unassembled WGS sequence"/>
</dbReference>
<gene>
    <name evidence="3" type="ORF">HYH02_002677</name>
</gene>
<evidence type="ECO:0000256" key="1">
    <source>
        <dbReference type="ARBA" id="ARBA00023157"/>
    </source>
</evidence>